<comment type="similarity">
    <text evidence="2">Belongs to the TonB family.</text>
</comment>
<dbReference type="PATRIC" id="fig|742817.3.peg.2941"/>
<keyword evidence="5" id="KW-0997">Cell inner membrane</keyword>
<dbReference type="eggNOG" id="COG4219">
    <property type="taxonomic scope" value="Bacteria"/>
</dbReference>
<dbReference type="PANTHER" id="PTHR33446">
    <property type="entry name" value="PROTEIN TONB-RELATED"/>
    <property type="match status" value="1"/>
</dbReference>
<evidence type="ECO:0000256" key="10">
    <source>
        <dbReference type="SAM" id="Phobius"/>
    </source>
</evidence>
<dbReference type="STRING" id="742817.HMPREF9449_02748"/>
<evidence type="ECO:0000256" key="8">
    <source>
        <dbReference type="ARBA" id="ARBA00022989"/>
    </source>
</evidence>
<comment type="caution">
    <text evidence="12">The sequence shown here is derived from an EMBL/GenBank/DDBJ whole genome shotgun (WGS) entry which is preliminary data.</text>
</comment>
<dbReference type="Pfam" id="PF05569">
    <property type="entry name" value="Peptidase_M56"/>
    <property type="match status" value="1"/>
</dbReference>
<feature type="transmembrane region" description="Helical" evidence="10">
    <location>
        <begin position="131"/>
        <end position="151"/>
    </location>
</feature>
<evidence type="ECO:0000256" key="2">
    <source>
        <dbReference type="ARBA" id="ARBA00006555"/>
    </source>
</evidence>
<dbReference type="GO" id="GO:0015031">
    <property type="term" value="P:protein transport"/>
    <property type="evidence" value="ECO:0007669"/>
    <property type="project" value="UniProtKB-KW"/>
</dbReference>
<organism evidence="12 13">
    <name type="scientific">Odoribacter laneus YIT 12061</name>
    <dbReference type="NCBI Taxonomy" id="742817"/>
    <lineage>
        <taxon>Bacteria</taxon>
        <taxon>Pseudomonadati</taxon>
        <taxon>Bacteroidota</taxon>
        <taxon>Bacteroidia</taxon>
        <taxon>Bacteroidales</taxon>
        <taxon>Odoribacteraceae</taxon>
        <taxon>Odoribacter</taxon>
    </lineage>
</organism>
<evidence type="ECO:0000256" key="9">
    <source>
        <dbReference type="ARBA" id="ARBA00023136"/>
    </source>
</evidence>
<dbReference type="GeneID" id="98070276"/>
<dbReference type="AlphaFoldDB" id="H1DKG2"/>
<dbReference type="EMBL" id="ADMC01000028">
    <property type="protein sequence ID" value="EHP45776.1"/>
    <property type="molecule type" value="Genomic_DNA"/>
</dbReference>
<evidence type="ECO:0000256" key="3">
    <source>
        <dbReference type="ARBA" id="ARBA00022448"/>
    </source>
</evidence>
<dbReference type="GO" id="GO:0031992">
    <property type="term" value="F:energy transducer activity"/>
    <property type="evidence" value="ECO:0007669"/>
    <property type="project" value="TreeGrafter"/>
</dbReference>
<evidence type="ECO:0000256" key="7">
    <source>
        <dbReference type="ARBA" id="ARBA00022927"/>
    </source>
</evidence>
<dbReference type="Pfam" id="PF03544">
    <property type="entry name" value="TonB_C"/>
    <property type="match status" value="2"/>
</dbReference>
<dbReference type="InterPro" id="IPR037682">
    <property type="entry name" value="TonB_C"/>
</dbReference>
<keyword evidence="6 10" id="KW-0812">Transmembrane</keyword>
<evidence type="ECO:0000256" key="4">
    <source>
        <dbReference type="ARBA" id="ARBA00022475"/>
    </source>
</evidence>
<protein>
    <submittedName>
        <fullName evidence="12">TonB family domain-containing protein</fullName>
    </submittedName>
</protein>
<feature type="domain" description="TonB C-terminal" evidence="11">
    <location>
        <begin position="327"/>
        <end position="423"/>
    </location>
</feature>
<dbReference type="NCBIfam" id="TIGR01352">
    <property type="entry name" value="tonB_Cterm"/>
    <property type="match status" value="2"/>
</dbReference>
<proteinExistence type="inferred from homology"/>
<evidence type="ECO:0000256" key="6">
    <source>
        <dbReference type="ARBA" id="ARBA00022692"/>
    </source>
</evidence>
<keyword evidence="9 10" id="KW-0472">Membrane</keyword>
<sequence>MAFVSYIVKSGIILIVLLIYYEIVLKRQTSFKLNRFYLLGSLLFAAGIPFIHISYPFFKEVSPINILSSPVTNVLIDGEISVIPQTGVGWGQYFIYFYLCGVIIFSIRYFHFWYHIFKLFSILPHKKIRGLHIYLLSSTIPTFSLFHHLFFNPQGLDKKNRRKIFEHEKIHIRQWHSLDIQISEIICIFNWFNPLVWIFKRYIIQNHEYIADQQVVQQFQASGYLQLLVYQTLKGNTSFRNYFSCSNLKKRVKMITHAKPEKSKYWNYIPVFLISSVLFFCSTSIAIGTSESPATDLSSSLPVVKDQTASASLPLQTGETKDTEAVFPPGNVRNWINQHIKYPVEAIEKKLQGTVIVAFTIDEAGKKQNVSISQSLAPSLDAEALRLVQSMPDWKSAVKDGKRVSSSFAIPIHFRLSPAQSSETSVPEKKALSKAEEMPRFGEDVTQWINKHIRYPAEAQAAGYKSKVYVHFIVDKNGDVKEVELTHKSPHEVLNQEAIRVIKSMPRWESPGKVEGKPVNVSYTLPINFLNNSPGYPDGKG</sequence>
<dbReference type="Proteomes" id="UP000004892">
    <property type="component" value="Unassembled WGS sequence"/>
</dbReference>
<evidence type="ECO:0000313" key="13">
    <source>
        <dbReference type="Proteomes" id="UP000004892"/>
    </source>
</evidence>
<evidence type="ECO:0000256" key="5">
    <source>
        <dbReference type="ARBA" id="ARBA00022519"/>
    </source>
</evidence>
<dbReference type="InterPro" id="IPR051045">
    <property type="entry name" value="TonB-dependent_transducer"/>
</dbReference>
<dbReference type="RefSeq" id="WP_009137892.1">
    <property type="nucleotide sequence ID" value="NZ_JH594597.1"/>
</dbReference>
<dbReference type="eggNOG" id="COG0810">
    <property type="taxonomic scope" value="Bacteria"/>
</dbReference>
<name>H1DKG2_9BACT</name>
<feature type="transmembrane region" description="Helical" evidence="10">
    <location>
        <begin position="93"/>
        <end position="110"/>
    </location>
</feature>
<dbReference type="PROSITE" id="PS52015">
    <property type="entry name" value="TONB_CTD"/>
    <property type="match status" value="2"/>
</dbReference>
<dbReference type="GO" id="GO:0098797">
    <property type="term" value="C:plasma membrane protein complex"/>
    <property type="evidence" value="ECO:0007669"/>
    <property type="project" value="TreeGrafter"/>
</dbReference>
<dbReference type="Gene3D" id="3.30.1150.10">
    <property type="match status" value="2"/>
</dbReference>
<dbReference type="HOGENOM" id="CLU_013798_1_1_10"/>
<feature type="transmembrane region" description="Helical" evidence="10">
    <location>
        <begin position="180"/>
        <end position="199"/>
    </location>
</feature>
<evidence type="ECO:0000259" key="11">
    <source>
        <dbReference type="PROSITE" id="PS52015"/>
    </source>
</evidence>
<feature type="transmembrane region" description="Helical" evidence="10">
    <location>
        <begin position="265"/>
        <end position="287"/>
    </location>
</feature>
<feature type="domain" description="TonB C-terminal" evidence="11">
    <location>
        <begin position="440"/>
        <end position="538"/>
    </location>
</feature>
<dbReference type="CDD" id="cd07341">
    <property type="entry name" value="M56_BlaR1_MecR1_like"/>
    <property type="match status" value="1"/>
</dbReference>
<feature type="transmembrane region" description="Helical" evidence="10">
    <location>
        <begin position="36"/>
        <end position="58"/>
    </location>
</feature>
<reference evidence="12 13" key="1">
    <citation type="submission" date="2012-01" db="EMBL/GenBank/DDBJ databases">
        <title>The Genome Sequence of Odoribacter laneus YIT 12061.</title>
        <authorList>
            <consortium name="The Broad Institute Genome Sequencing Platform"/>
            <person name="Earl A."/>
            <person name="Ward D."/>
            <person name="Feldgarden M."/>
            <person name="Gevers D."/>
            <person name="Morotomi M."/>
            <person name="Young S.K."/>
            <person name="Zeng Q."/>
            <person name="Gargeya S."/>
            <person name="Fitzgerald M."/>
            <person name="Haas B."/>
            <person name="Abouelleil A."/>
            <person name="Alvarado L."/>
            <person name="Arachchi H.M."/>
            <person name="Berlin A."/>
            <person name="Chapman S.B."/>
            <person name="Gearin G."/>
            <person name="Goldberg J."/>
            <person name="Griggs A."/>
            <person name="Gujja S."/>
            <person name="Hansen M."/>
            <person name="Heiman D."/>
            <person name="Howarth C."/>
            <person name="Larimer J."/>
            <person name="Lui A."/>
            <person name="MacDonald P.J.P."/>
            <person name="McCowen C."/>
            <person name="Montmayeur A."/>
            <person name="Murphy C."/>
            <person name="Neiman D."/>
            <person name="Pearson M."/>
            <person name="Priest M."/>
            <person name="Roberts A."/>
            <person name="Saif S."/>
            <person name="Shea T."/>
            <person name="Sisk P."/>
            <person name="Stolte C."/>
            <person name="Sykes S."/>
            <person name="Wortman J."/>
            <person name="Nusbaum C."/>
            <person name="Birren B."/>
        </authorList>
    </citation>
    <scope>NUCLEOTIDE SEQUENCE [LARGE SCALE GENOMIC DNA]</scope>
    <source>
        <strain evidence="12 13">YIT 12061</strain>
    </source>
</reference>
<gene>
    <name evidence="12" type="ORF">HMPREF9449_02748</name>
</gene>
<dbReference type="PANTHER" id="PTHR33446:SF2">
    <property type="entry name" value="PROTEIN TONB"/>
    <property type="match status" value="1"/>
</dbReference>
<feature type="transmembrane region" description="Helical" evidence="10">
    <location>
        <begin position="6"/>
        <end position="24"/>
    </location>
</feature>
<keyword evidence="7" id="KW-0653">Protein transport</keyword>
<accession>H1DKG2</accession>
<keyword evidence="4" id="KW-1003">Cell membrane</keyword>
<keyword evidence="3" id="KW-0813">Transport</keyword>
<comment type="subcellular location">
    <subcellularLocation>
        <location evidence="1">Cell inner membrane</location>
        <topology evidence="1">Single-pass membrane protein</topology>
        <orientation evidence="1">Periplasmic side</orientation>
    </subcellularLocation>
</comment>
<keyword evidence="8 10" id="KW-1133">Transmembrane helix</keyword>
<evidence type="ECO:0000256" key="1">
    <source>
        <dbReference type="ARBA" id="ARBA00004383"/>
    </source>
</evidence>
<dbReference type="SUPFAM" id="SSF74653">
    <property type="entry name" value="TolA/TonB C-terminal domain"/>
    <property type="match status" value="2"/>
</dbReference>
<evidence type="ECO:0000313" key="12">
    <source>
        <dbReference type="EMBL" id="EHP45776.1"/>
    </source>
</evidence>
<dbReference type="GO" id="GO:0055085">
    <property type="term" value="P:transmembrane transport"/>
    <property type="evidence" value="ECO:0007669"/>
    <property type="project" value="InterPro"/>
</dbReference>
<keyword evidence="13" id="KW-1185">Reference proteome</keyword>
<dbReference type="InterPro" id="IPR006260">
    <property type="entry name" value="TonB/TolA_C"/>
</dbReference>
<dbReference type="InterPro" id="IPR008756">
    <property type="entry name" value="Peptidase_M56"/>
</dbReference>